<evidence type="ECO:0000256" key="1">
    <source>
        <dbReference type="SAM" id="MobiDB-lite"/>
    </source>
</evidence>
<keyword evidence="2" id="KW-0808">Transferase</keyword>
<feature type="compositionally biased region" description="Low complexity" evidence="1">
    <location>
        <begin position="33"/>
        <end position="44"/>
    </location>
</feature>
<dbReference type="GO" id="GO:0003964">
    <property type="term" value="F:RNA-directed DNA polymerase activity"/>
    <property type="evidence" value="ECO:0007669"/>
    <property type="project" value="UniProtKB-KW"/>
</dbReference>
<reference evidence="2" key="1">
    <citation type="journal article" date="2019" name="Sci. Rep.">
        <title>Draft genome of Tanacetum cinerariifolium, the natural source of mosquito coil.</title>
        <authorList>
            <person name="Yamashiro T."/>
            <person name="Shiraishi A."/>
            <person name="Satake H."/>
            <person name="Nakayama K."/>
        </authorList>
    </citation>
    <scope>NUCLEOTIDE SEQUENCE</scope>
</reference>
<protein>
    <submittedName>
        <fullName evidence="2">Reverse transcriptase domain-containing protein</fullName>
    </submittedName>
</protein>
<keyword evidence="2" id="KW-0548">Nucleotidyltransferase</keyword>
<name>A0A699RXX7_TANCI</name>
<dbReference type="EMBL" id="BKCJ011116364">
    <property type="protein sequence ID" value="GFC88581.1"/>
    <property type="molecule type" value="Genomic_DNA"/>
</dbReference>
<keyword evidence="2" id="KW-0695">RNA-directed DNA polymerase</keyword>
<proteinExistence type="predicted"/>
<comment type="caution">
    <text evidence="2">The sequence shown here is derived from an EMBL/GenBank/DDBJ whole genome shotgun (WGS) entry which is preliminary data.</text>
</comment>
<evidence type="ECO:0000313" key="2">
    <source>
        <dbReference type="EMBL" id="GFC88581.1"/>
    </source>
</evidence>
<feature type="region of interest" description="Disordered" evidence="1">
    <location>
        <begin position="23"/>
        <end position="46"/>
    </location>
</feature>
<dbReference type="AlphaFoldDB" id="A0A699RXX7"/>
<sequence length="113" mass="12085">MLREPIKLILTNHKATEELKGITTRSGTAYQGPTIPTTSSSLPSVVERETEVTKDTVHPTNDGSTKDIQPSVVQAESLILNSELVVAPIIEPVASPVSAPRPNQRPSIPYASS</sequence>
<organism evidence="2">
    <name type="scientific">Tanacetum cinerariifolium</name>
    <name type="common">Dalmatian daisy</name>
    <name type="synonym">Chrysanthemum cinerariifolium</name>
    <dbReference type="NCBI Taxonomy" id="118510"/>
    <lineage>
        <taxon>Eukaryota</taxon>
        <taxon>Viridiplantae</taxon>
        <taxon>Streptophyta</taxon>
        <taxon>Embryophyta</taxon>
        <taxon>Tracheophyta</taxon>
        <taxon>Spermatophyta</taxon>
        <taxon>Magnoliopsida</taxon>
        <taxon>eudicotyledons</taxon>
        <taxon>Gunneridae</taxon>
        <taxon>Pentapetalae</taxon>
        <taxon>asterids</taxon>
        <taxon>campanulids</taxon>
        <taxon>Asterales</taxon>
        <taxon>Asteraceae</taxon>
        <taxon>Asteroideae</taxon>
        <taxon>Anthemideae</taxon>
        <taxon>Anthemidinae</taxon>
        <taxon>Tanacetum</taxon>
    </lineage>
</organism>
<gene>
    <name evidence="2" type="ORF">Tci_860551</name>
</gene>
<feature type="region of interest" description="Disordered" evidence="1">
    <location>
        <begin position="92"/>
        <end position="113"/>
    </location>
</feature>
<accession>A0A699RXX7</accession>
<feature type="compositionally biased region" description="Polar residues" evidence="1">
    <location>
        <begin position="104"/>
        <end position="113"/>
    </location>
</feature>
<feature type="non-terminal residue" evidence="2">
    <location>
        <position position="113"/>
    </location>
</feature>